<dbReference type="AlphaFoldDB" id="A0A0E0MFW9"/>
<dbReference type="InterPro" id="IPR021919">
    <property type="entry name" value="CCB1"/>
</dbReference>
<dbReference type="EnsemblPlants" id="OPUNC11G12750.2">
    <property type="protein sequence ID" value="OPUNC11G12750.2"/>
    <property type="gene ID" value="OPUNC11G12750"/>
</dbReference>
<reference evidence="2" key="1">
    <citation type="submission" date="2015-04" db="UniProtKB">
        <authorList>
            <consortium name="EnsemblPlants"/>
        </authorList>
    </citation>
    <scope>IDENTIFICATION</scope>
</reference>
<reference evidence="2" key="2">
    <citation type="submission" date="2018-05" db="EMBL/GenBank/DDBJ databases">
        <title>OpunRS2 (Oryza punctata Reference Sequence Version 2).</title>
        <authorList>
            <person name="Zhang J."/>
            <person name="Kudrna D."/>
            <person name="Lee S."/>
            <person name="Talag J."/>
            <person name="Welchert J."/>
            <person name="Wing R.A."/>
        </authorList>
    </citation>
    <scope>NUCLEOTIDE SEQUENCE [LARGE SCALE GENOMIC DNA]</scope>
</reference>
<name>A0A0E0MFW9_ORYPU</name>
<keyword evidence="1" id="KW-0732">Signal</keyword>
<evidence type="ECO:0000313" key="3">
    <source>
        <dbReference type="Proteomes" id="UP000026962"/>
    </source>
</evidence>
<feature type="signal peptide" evidence="1">
    <location>
        <begin position="1"/>
        <end position="18"/>
    </location>
</feature>
<protein>
    <submittedName>
        <fullName evidence="2">Uncharacterized protein</fullName>
    </submittedName>
</protein>
<evidence type="ECO:0000313" key="2">
    <source>
        <dbReference type="EnsemblPlants" id="OPUNC11G12750.2"/>
    </source>
</evidence>
<evidence type="ECO:0000256" key="1">
    <source>
        <dbReference type="SAM" id="SignalP"/>
    </source>
</evidence>
<organism evidence="2">
    <name type="scientific">Oryza punctata</name>
    <name type="common">Red rice</name>
    <dbReference type="NCBI Taxonomy" id="4537"/>
    <lineage>
        <taxon>Eukaryota</taxon>
        <taxon>Viridiplantae</taxon>
        <taxon>Streptophyta</taxon>
        <taxon>Embryophyta</taxon>
        <taxon>Tracheophyta</taxon>
        <taxon>Spermatophyta</taxon>
        <taxon>Magnoliopsida</taxon>
        <taxon>Liliopsida</taxon>
        <taxon>Poales</taxon>
        <taxon>Poaceae</taxon>
        <taxon>BOP clade</taxon>
        <taxon>Oryzoideae</taxon>
        <taxon>Oryzeae</taxon>
        <taxon>Oryzinae</taxon>
        <taxon>Oryza</taxon>
    </lineage>
</organism>
<dbReference type="HOGENOM" id="CLU_1734438_0_0_1"/>
<feature type="chain" id="PRO_5002367942" evidence="1">
    <location>
        <begin position="19"/>
        <end position="151"/>
    </location>
</feature>
<dbReference type="PANTHER" id="PTHR35302:SF1">
    <property type="entry name" value="PROTEIN COFACTOR ASSEMBLY OF COMPLEX C SUBUNIT B CCB1, CHLOROPLASTIC"/>
    <property type="match status" value="1"/>
</dbReference>
<sequence length="151" mass="16447">MAVSFLLSLEVTAASVDGSTNGCIVQKTFVKEEVQAMAPNQVAGEILSFFTRNNFAVSDRGEVITCQQDNRRTVFEHGVAIPFGISHNTDYTYTTCVNVLLYPFCQVKCCGQLAPVAPLGSHYATISTITSSHSNLVIEIQLDCNKDGLYE</sequence>
<dbReference type="Gramene" id="OPUNC11G12750.2">
    <property type="protein sequence ID" value="OPUNC11G12750.2"/>
    <property type="gene ID" value="OPUNC11G12750"/>
</dbReference>
<accession>A0A0E0MFW9</accession>
<proteinExistence type="predicted"/>
<dbReference type="STRING" id="4537.A0A0E0MFW9"/>
<dbReference type="Proteomes" id="UP000026962">
    <property type="component" value="Chromosome 11"/>
</dbReference>
<keyword evidence="3" id="KW-1185">Reference proteome</keyword>
<dbReference type="PANTHER" id="PTHR35302">
    <property type="match status" value="1"/>
</dbReference>